<evidence type="ECO:0000259" key="7">
    <source>
        <dbReference type="PROSITE" id="PS50072"/>
    </source>
</evidence>
<comment type="catalytic activity">
    <reaction evidence="1 5">
        <text>[protein]-peptidylproline (omega=180) = [protein]-peptidylproline (omega=0)</text>
        <dbReference type="Rhea" id="RHEA:16237"/>
        <dbReference type="Rhea" id="RHEA-COMP:10747"/>
        <dbReference type="Rhea" id="RHEA-COMP:10748"/>
        <dbReference type="ChEBI" id="CHEBI:83833"/>
        <dbReference type="ChEBI" id="CHEBI:83834"/>
        <dbReference type="EC" id="5.2.1.8"/>
    </reaction>
</comment>
<comment type="caution">
    <text evidence="8">The sequence shown here is derived from an EMBL/GenBank/DDBJ whole genome shotgun (WGS) entry which is preliminary data.</text>
</comment>
<dbReference type="InterPro" id="IPR044666">
    <property type="entry name" value="Cyclophilin_A-like"/>
</dbReference>
<organism evidence="8 9">
    <name type="scientific">Paenibacillus glycanilyticus</name>
    <dbReference type="NCBI Taxonomy" id="126569"/>
    <lineage>
        <taxon>Bacteria</taxon>
        <taxon>Bacillati</taxon>
        <taxon>Bacillota</taxon>
        <taxon>Bacilli</taxon>
        <taxon>Bacillales</taxon>
        <taxon>Paenibacillaceae</taxon>
        <taxon>Paenibacillus</taxon>
    </lineage>
</organism>
<proteinExistence type="inferred from homology"/>
<evidence type="ECO:0000313" key="9">
    <source>
        <dbReference type="Proteomes" id="UP001157114"/>
    </source>
</evidence>
<dbReference type="PRINTS" id="PR00153">
    <property type="entry name" value="CSAPPISMRASE"/>
</dbReference>
<dbReference type="EMBL" id="BSSQ01000030">
    <property type="protein sequence ID" value="GLX71350.1"/>
    <property type="molecule type" value="Genomic_DNA"/>
</dbReference>
<accession>A0ABQ6GMP7</accession>
<comment type="function">
    <text evidence="2 5">PPIases accelerate the folding of proteins. It catalyzes the cis-trans isomerization of proline imidic peptide bonds in oligopeptides.</text>
</comment>
<keyword evidence="9" id="KW-1185">Reference proteome</keyword>
<dbReference type="PANTHER" id="PTHR45625:SF4">
    <property type="entry name" value="PEPTIDYLPROLYL ISOMERASE DOMAIN AND WD REPEAT-CONTAINING PROTEIN 1"/>
    <property type="match status" value="1"/>
</dbReference>
<dbReference type="PROSITE" id="PS51257">
    <property type="entry name" value="PROKAR_LIPOPROTEIN"/>
    <property type="match status" value="1"/>
</dbReference>
<dbReference type="PROSITE" id="PS50072">
    <property type="entry name" value="CSA_PPIASE_2"/>
    <property type="match status" value="1"/>
</dbReference>
<evidence type="ECO:0000256" key="1">
    <source>
        <dbReference type="ARBA" id="ARBA00000971"/>
    </source>
</evidence>
<gene>
    <name evidence="8" type="ORF">MU1_57000</name>
</gene>
<dbReference type="RefSeq" id="WP_284242154.1">
    <property type="nucleotide sequence ID" value="NZ_BSSQ01000030.1"/>
</dbReference>
<feature type="domain" description="PPIase cyclophilin-type" evidence="7">
    <location>
        <begin position="83"/>
        <end position="227"/>
    </location>
</feature>
<dbReference type="InterPro" id="IPR029000">
    <property type="entry name" value="Cyclophilin-like_dom_sf"/>
</dbReference>
<keyword evidence="3 5" id="KW-0697">Rotamase</keyword>
<dbReference type="SUPFAM" id="SSF50891">
    <property type="entry name" value="Cyclophilin-like"/>
    <property type="match status" value="1"/>
</dbReference>
<dbReference type="PANTHER" id="PTHR45625">
    <property type="entry name" value="PEPTIDYL-PROLYL CIS-TRANS ISOMERASE-RELATED"/>
    <property type="match status" value="1"/>
</dbReference>
<evidence type="ECO:0000256" key="5">
    <source>
        <dbReference type="RuleBase" id="RU363019"/>
    </source>
</evidence>
<keyword evidence="4 5" id="KW-0413">Isomerase</keyword>
<name>A0ABQ6GMP7_9BACL</name>
<dbReference type="InterPro" id="IPR002130">
    <property type="entry name" value="Cyclophilin-type_PPIase_dom"/>
</dbReference>
<dbReference type="Gene3D" id="2.40.100.10">
    <property type="entry name" value="Cyclophilin-like"/>
    <property type="match status" value="1"/>
</dbReference>
<evidence type="ECO:0000313" key="8">
    <source>
        <dbReference type="EMBL" id="GLX71350.1"/>
    </source>
</evidence>
<dbReference type="PROSITE" id="PS00170">
    <property type="entry name" value="CSA_PPIASE_1"/>
    <property type="match status" value="1"/>
</dbReference>
<dbReference type="EC" id="5.2.1.8" evidence="5"/>
<evidence type="ECO:0000256" key="4">
    <source>
        <dbReference type="ARBA" id="ARBA00023235"/>
    </source>
</evidence>
<evidence type="ECO:0000256" key="3">
    <source>
        <dbReference type="ARBA" id="ARBA00023110"/>
    </source>
</evidence>
<dbReference type="Pfam" id="PF00160">
    <property type="entry name" value="Pro_isomerase"/>
    <property type="match status" value="1"/>
</dbReference>
<protein>
    <recommendedName>
        <fullName evidence="5">Peptidyl-prolyl cis-trans isomerase</fullName>
        <shortName evidence="5">PPIase</shortName>
        <ecNumber evidence="5">5.2.1.8</ecNumber>
    </recommendedName>
</protein>
<sequence length="241" mass="25343">MFKRNMRLPVLVLLVAAVLLVIAGCGGGSKTSSNGNNNTSGSGNTNATATPEATEAPVPDKLLGSDKHPVVTIEMDTGKSFQVELYPEIAPNTVNNFVSLVKKGFYDGTIFHRVIPGFMIQGGDPEGTGMGGPGYSIKGEFMSNGFQNDLLHTRGVISMARSGDPDSGGSQFFVMVADAPSLDGDYAAFGKVIEGMDTVDEIVNQETEKSGEGSTPVKPMAIKKATIDTKGMTFAEPEKVK</sequence>
<reference evidence="8 9" key="1">
    <citation type="submission" date="2023-03" db="EMBL/GenBank/DDBJ databases">
        <title>Draft genome sequence of the bacteria which degrade cell wall of Tricholomamatutake.</title>
        <authorList>
            <person name="Konishi Y."/>
            <person name="Fukuta Y."/>
            <person name="Shirasaka N."/>
        </authorList>
    </citation>
    <scope>NUCLEOTIDE SEQUENCE [LARGE SCALE GENOMIC DNA]</scope>
    <source>
        <strain evidence="9">mu1</strain>
    </source>
</reference>
<evidence type="ECO:0000256" key="6">
    <source>
        <dbReference type="SAM" id="MobiDB-lite"/>
    </source>
</evidence>
<feature type="region of interest" description="Disordered" evidence="6">
    <location>
        <begin position="30"/>
        <end position="65"/>
    </location>
</feature>
<comment type="similarity">
    <text evidence="5">Belongs to the cyclophilin-type PPIase family.</text>
</comment>
<dbReference type="CDD" id="cd00317">
    <property type="entry name" value="cyclophilin"/>
    <property type="match status" value="1"/>
</dbReference>
<feature type="compositionally biased region" description="Low complexity" evidence="6">
    <location>
        <begin position="30"/>
        <end position="57"/>
    </location>
</feature>
<dbReference type="Proteomes" id="UP001157114">
    <property type="component" value="Unassembled WGS sequence"/>
</dbReference>
<dbReference type="InterPro" id="IPR020892">
    <property type="entry name" value="Cyclophilin-type_PPIase_CS"/>
</dbReference>
<evidence type="ECO:0000256" key="2">
    <source>
        <dbReference type="ARBA" id="ARBA00002388"/>
    </source>
</evidence>